<evidence type="ECO:0000256" key="1">
    <source>
        <dbReference type="ARBA" id="ARBA00022679"/>
    </source>
</evidence>
<dbReference type="EMBL" id="KF900489">
    <property type="protein sequence ID" value="AIE96773.1"/>
    <property type="molecule type" value="Genomic_DNA"/>
</dbReference>
<evidence type="ECO:0000313" key="5">
    <source>
        <dbReference type="EMBL" id="AIE96773.1"/>
    </source>
</evidence>
<gene>
    <name evidence="5" type="primary">btuR</name>
    <name evidence="5" type="synonym">cobO</name>
</gene>
<evidence type="ECO:0000259" key="4">
    <source>
        <dbReference type="Pfam" id="PF01923"/>
    </source>
</evidence>
<keyword evidence="3" id="KW-0067">ATP-binding</keyword>
<organism evidence="5">
    <name type="scientific">uncultured marine group II/III euryarchaeote AD1000_87_H07</name>
    <dbReference type="NCBI Taxonomy" id="1457819"/>
    <lineage>
        <taxon>Archaea</taxon>
        <taxon>Methanobacteriati</taxon>
        <taxon>Methanobacteriota</taxon>
        <taxon>environmental samples</taxon>
    </lineage>
</organism>
<dbReference type="PANTHER" id="PTHR12213">
    <property type="entry name" value="CORRINOID ADENOSYLTRANSFERASE"/>
    <property type="match status" value="1"/>
</dbReference>
<evidence type="ECO:0000256" key="2">
    <source>
        <dbReference type="ARBA" id="ARBA00022741"/>
    </source>
</evidence>
<dbReference type="Pfam" id="PF01923">
    <property type="entry name" value="Cob_adeno_trans"/>
    <property type="match status" value="1"/>
</dbReference>
<dbReference type="AlphaFoldDB" id="A0A075FZI6"/>
<dbReference type="SUPFAM" id="SSF89028">
    <property type="entry name" value="Cobalamin adenosyltransferase-like"/>
    <property type="match status" value="1"/>
</dbReference>
<feature type="domain" description="Cobalamin adenosyltransferase-like" evidence="4">
    <location>
        <begin position="2"/>
        <end position="165"/>
    </location>
</feature>
<accession>A0A075FZI6</accession>
<reference evidence="5" key="1">
    <citation type="journal article" date="2014" name="Genome Biol. Evol.">
        <title>Pangenome evidence for extensive interdomain horizontal transfer affecting lineage core and shell genes in uncultured planktonic thaumarchaeota and euryarchaeota.</title>
        <authorList>
            <person name="Deschamps P."/>
            <person name="Zivanovic Y."/>
            <person name="Moreira D."/>
            <person name="Rodriguez-Valera F."/>
            <person name="Lopez-Garcia P."/>
        </authorList>
    </citation>
    <scope>NUCLEOTIDE SEQUENCE</scope>
</reference>
<name>A0A075FZI6_9EURY</name>
<keyword evidence="1 5" id="KW-0808">Transferase</keyword>
<keyword evidence="2" id="KW-0547">Nucleotide-binding</keyword>
<dbReference type="InterPro" id="IPR016030">
    <property type="entry name" value="CblAdoTrfase-like"/>
</dbReference>
<dbReference type="PANTHER" id="PTHR12213:SF0">
    <property type="entry name" value="CORRINOID ADENOSYLTRANSFERASE MMAB"/>
    <property type="match status" value="1"/>
</dbReference>
<dbReference type="GO" id="GO:0008817">
    <property type="term" value="F:corrinoid adenosyltransferase activity"/>
    <property type="evidence" value="ECO:0007669"/>
    <property type="project" value="UniProtKB-EC"/>
</dbReference>
<dbReference type="Gene3D" id="1.20.1200.10">
    <property type="entry name" value="Cobalamin adenosyltransferase-like"/>
    <property type="match status" value="1"/>
</dbReference>
<proteinExistence type="predicted"/>
<protein>
    <submittedName>
        <fullName evidence="5">ATP/cobalamin adenosyltransferase (CobO, btuR)</fullName>
        <ecNumber evidence="5">2.5.1.17</ecNumber>
    </submittedName>
</protein>
<dbReference type="EC" id="2.5.1.17" evidence="5"/>
<dbReference type="GO" id="GO:0005524">
    <property type="term" value="F:ATP binding"/>
    <property type="evidence" value="ECO:0007669"/>
    <property type="project" value="UniProtKB-KW"/>
</dbReference>
<dbReference type="InterPro" id="IPR029499">
    <property type="entry name" value="PduO-typ"/>
</dbReference>
<evidence type="ECO:0000256" key="3">
    <source>
        <dbReference type="ARBA" id="ARBA00022840"/>
    </source>
</evidence>
<sequence>MLDGSRVGKQDDRVGLFGTIDELNSQIGVVRMEISRSETLQGDLRTSADDALGLVQQELFDIGGECSCPPDAIPVNVALVGSEQADRLVSEMDVWLEDLEPLESFILPTGSPPVATMHVARTVARRAEREACALREKEGGQALRPEVMAYLNRLSDWLFVLARWVAHSTGEAETPWTPLGERGA</sequence>
<dbReference type="NCBIfam" id="TIGR00636">
    <property type="entry name" value="PduO_Nterm"/>
    <property type="match status" value="1"/>
</dbReference>
<dbReference type="InterPro" id="IPR036451">
    <property type="entry name" value="CblAdoTrfase-like_sf"/>
</dbReference>